<dbReference type="Pfam" id="PF19956">
    <property type="entry name" value="EAD2"/>
    <property type="match status" value="1"/>
</dbReference>
<reference evidence="2 3" key="1">
    <citation type="submission" date="2016-10" db="EMBL/GenBank/DDBJ databases">
        <authorList>
            <person name="de Groot N.N."/>
        </authorList>
    </citation>
    <scope>NUCLEOTIDE SEQUENCE [LARGE SCALE GENOMIC DNA]</scope>
    <source>
        <strain evidence="2 3">CPCC 202699</strain>
    </source>
</reference>
<organism evidence="2 3">
    <name type="scientific">Amycolatopsis xylanica</name>
    <dbReference type="NCBI Taxonomy" id="589385"/>
    <lineage>
        <taxon>Bacteria</taxon>
        <taxon>Bacillati</taxon>
        <taxon>Actinomycetota</taxon>
        <taxon>Actinomycetes</taxon>
        <taxon>Pseudonocardiales</taxon>
        <taxon>Pseudonocardiaceae</taxon>
        <taxon>Amycolatopsis</taxon>
    </lineage>
</organism>
<dbReference type="InterPro" id="IPR001054">
    <property type="entry name" value="A/G_cyclase"/>
</dbReference>
<sequence length="301" mass="33510">MLLFESDNQYRTIVVVDIAKFTDPARTGFHQRAIHEGLYDILRTAFDEAAVHWKEARAEDRGDGAIILVRPEYPKLLLAERLPERLHAGLRRHNAKHAEEARFQLRVALHAGEIHENENGLVSPALNLACRLVDAPRAKSALRVTGAMLAIVASEGFFEDVVRHEPGAYPDAYREIDVSVKQTEVRAWLRVPGTTVPDEDEPEPLPVNGLFDVVEALLAVPFIADEAGRRELLDALRPGIRATVPYHSRARLHVIAMVRTCEGHDDGLAELVTAVRGLEGDTPAVRRLVDVARRRLSNGNH</sequence>
<feature type="domain" description="Guanylate cyclase" evidence="1">
    <location>
        <begin position="12"/>
        <end position="133"/>
    </location>
</feature>
<protein>
    <recommendedName>
        <fullName evidence="1">Guanylate cyclase domain-containing protein</fullName>
    </recommendedName>
</protein>
<dbReference type="SUPFAM" id="SSF55073">
    <property type="entry name" value="Nucleotide cyclase"/>
    <property type="match status" value="1"/>
</dbReference>
<dbReference type="PROSITE" id="PS50125">
    <property type="entry name" value="GUANYLATE_CYCLASE_2"/>
    <property type="match status" value="1"/>
</dbReference>
<dbReference type="OrthoDB" id="3482507at2"/>
<evidence type="ECO:0000313" key="2">
    <source>
        <dbReference type="EMBL" id="SDY41461.1"/>
    </source>
</evidence>
<dbReference type="InterPro" id="IPR045431">
    <property type="entry name" value="EAD2"/>
</dbReference>
<dbReference type="EMBL" id="FNON01000005">
    <property type="protein sequence ID" value="SDY41461.1"/>
    <property type="molecule type" value="Genomic_DNA"/>
</dbReference>
<dbReference type="InterPro" id="IPR029787">
    <property type="entry name" value="Nucleotide_cyclase"/>
</dbReference>
<dbReference type="AlphaFoldDB" id="A0A1H3JNI0"/>
<name>A0A1H3JNI0_9PSEU</name>
<evidence type="ECO:0000313" key="3">
    <source>
        <dbReference type="Proteomes" id="UP000199515"/>
    </source>
</evidence>
<keyword evidence="3" id="KW-1185">Reference proteome</keyword>
<gene>
    <name evidence="2" type="ORF">SAMN05421504_105483</name>
</gene>
<dbReference type="GO" id="GO:0004016">
    <property type="term" value="F:adenylate cyclase activity"/>
    <property type="evidence" value="ECO:0007669"/>
    <property type="project" value="UniProtKB-ARBA"/>
</dbReference>
<proteinExistence type="predicted"/>
<dbReference type="Proteomes" id="UP000199515">
    <property type="component" value="Unassembled WGS sequence"/>
</dbReference>
<evidence type="ECO:0000259" key="1">
    <source>
        <dbReference type="PROSITE" id="PS50125"/>
    </source>
</evidence>
<dbReference type="GO" id="GO:0035556">
    <property type="term" value="P:intracellular signal transduction"/>
    <property type="evidence" value="ECO:0007669"/>
    <property type="project" value="InterPro"/>
</dbReference>
<accession>A0A1H3JNI0</accession>
<dbReference type="GO" id="GO:0009190">
    <property type="term" value="P:cyclic nucleotide biosynthetic process"/>
    <property type="evidence" value="ECO:0007669"/>
    <property type="project" value="InterPro"/>
</dbReference>
<dbReference type="STRING" id="589385.SAMN05421504_105483"/>
<dbReference type="Gene3D" id="3.30.70.1230">
    <property type="entry name" value="Nucleotide cyclase"/>
    <property type="match status" value="1"/>
</dbReference>
<dbReference type="RefSeq" id="WP_091292748.1">
    <property type="nucleotide sequence ID" value="NZ_FNON01000005.1"/>
</dbReference>